<evidence type="ECO:0000313" key="3">
    <source>
        <dbReference type="Proteomes" id="UP001595625"/>
    </source>
</evidence>
<reference evidence="3" key="1">
    <citation type="journal article" date="2019" name="Int. J. Syst. Evol. Microbiol.">
        <title>The Global Catalogue of Microorganisms (GCM) 10K type strain sequencing project: providing services to taxonomists for standard genome sequencing and annotation.</title>
        <authorList>
            <consortium name="The Broad Institute Genomics Platform"/>
            <consortium name="The Broad Institute Genome Sequencing Center for Infectious Disease"/>
            <person name="Wu L."/>
            <person name="Ma J."/>
        </authorList>
    </citation>
    <scope>NUCLEOTIDE SEQUENCE [LARGE SCALE GENOMIC DNA]</scope>
    <source>
        <strain evidence="3">CCM 320</strain>
    </source>
</reference>
<organism evidence="2 3">
    <name type="scientific">Planomicrobium okeanokoites</name>
    <name type="common">Planococcus okeanokoites</name>
    <name type="synonym">Flavobacterium okeanokoites</name>
    <dbReference type="NCBI Taxonomy" id="244"/>
    <lineage>
        <taxon>Bacteria</taxon>
        <taxon>Bacillati</taxon>
        <taxon>Bacillota</taxon>
        <taxon>Bacilli</taxon>
        <taxon>Bacillales</taxon>
        <taxon>Caryophanaceae</taxon>
        <taxon>Planomicrobium</taxon>
    </lineage>
</organism>
<name>A0ABV7KRI2_PLAOK</name>
<dbReference type="RefSeq" id="WP_165850138.1">
    <property type="nucleotide sequence ID" value="NZ_JBHRUJ010000017.1"/>
</dbReference>
<accession>A0ABV7KRI2</accession>
<comment type="caution">
    <text evidence="2">The sequence shown here is derived from an EMBL/GenBank/DDBJ whole genome shotgun (WGS) entry which is preliminary data.</text>
</comment>
<evidence type="ECO:0000259" key="1">
    <source>
        <dbReference type="Pfam" id="PF10057"/>
    </source>
</evidence>
<protein>
    <submittedName>
        <fullName evidence="2">Na-translocating system protein MpsC family protein</fullName>
    </submittedName>
</protein>
<dbReference type="InterPro" id="IPR018745">
    <property type="entry name" value="MpsC"/>
</dbReference>
<gene>
    <name evidence="2" type="ORF">ACFOEJ_13320</name>
</gene>
<evidence type="ECO:0000313" key="2">
    <source>
        <dbReference type="EMBL" id="MFC3212063.1"/>
    </source>
</evidence>
<dbReference type="EMBL" id="JBHRUJ010000017">
    <property type="protein sequence ID" value="MFC3212063.1"/>
    <property type="molecule type" value="Genomic_DNA"/>
</dbReference>
<proteinExistence type="predicted"/>
<sequence>MTNQQNVKTLVAKYAEQFLEDHFGEKPGKTTVILQPPFLLIHLQEFLLPAEKIFVERQELDRVLETRDLMISSLKQDMLNGLRAYIDQPLSDLYADWNLKKKSGLLFIPFEKDHLPEELPWPEAVDQETLKEIVILNSIRTQKKPEQTNFYWLSDKILLIERIGILVEIEKKLVQNGVIEELRLAKRPMEQRITSLFNLESLLDGQVQDLFVDWNFHKDVSYMVLLLEKQA</sequence>
<feature type="domain" description="Na+-translocating membrane potential-generating system MpsC" evidence="1">
    <location>
        <begin position="6"/>
        <end position="105"/>
    </location>
</feature>
<keyword evidence="3" id="KW-1185">Reference proteome</keyword>
<dbReference type="Proteomes" id="UP001595625">
    <property type="component" value="Unassembled WGS sequence"/>
</dbReference>
<dbReference type="Pfam" id="PF10057">
    <property type="entry name" value="MpsC"/>
    <property type="match status" value="1"/>
</dbReference>